<proteinExistence type="predicted"/>
<accession>A0ABN8Y596</accession>
<evidence type="ECO:0000313" key="3">
    <source>
        <dbReference type="Proteomes" id="UP001176941"/>
    </source>
</evidence>
<dbReference type="Proteomes" id="UP001176941">
    <property type="component" value="Chromosome 13"/>
</dbReference>
<feature type="compositionally biased region" description="Polar residues" evidence="1">
    <location>
        <begin position="299"/>
        <end position="314"/>
    </location>
</feature>
<keyword evidence="3" id="KW-1185">Reference proteome</keyword>
<evidence type="ECO:0000256" key="1">
    <source>
        <dbReference type="SAM" id="MobiDB-lite"/>
    </source>
</evidence>
<gene>
    <name evidence="2" type="ORF">MRATA1EN1_LOCUS4605</name>
</gene>
<evidence type="ECO:0000313" key="2">
    <source>
        <dbReference type="EMBL" id="CAI9155643.1"/>
    </source>
</evidence>
<feature type="region of interest" description="Disordered" evidence="1">
    <location>
        <begin position="34"/>
        <end position="153"/>
    </location>
</feature>
<organism evidence="2 3">
    <name type="scientific">Rangifer tarandus platyrhynchus</name>
    <name type="common">Svalbard reindeer</name>
    <dbReference type="NCBI Taxonomy" id="3082113"/>
    <lineage>
        <taxon>Eukaryota</taxon>
        <taxon>Metazoa</taxon>
        <taxon>Chordata</taxon>
        <taxon>Craniata</taxon>
        <taxon>Vertebrata</taxon>
        <taxon>Euteleostomi</taxon>
        <taxon>Mammalia</taxon>
        <taxon>Eutheria</taxon>
        <taxon>Laurasiatheria</taxon>
        <taxon>Artiodactyla</taxon>
        <taxon>Ruminantia</taxon>
        <taxon>Pecora</taxon>
        <taxon>Cervidae</taxon>
        <taxon>Odocoileinae</taxon>
        <taxon>Rangifer</taxon>
    </lineage>
</organism>
<feature type="compositionally biased region" description="Polar residues" evidence="1">
    <location>
        <begin position="80"/>
        <end position="90"/>
    </location>
</feature>
<dbReference type="EMBL" id="OX459949">
    <property type="protein sequence ID" value="CAI9155643.1"/>
    <property type="molecule type" value="Genomic_DNA"/>
</dbReference>
<reference evidence="2" key="1">
    <citation type="submission" date="2023-04" db="EMBL/GenBank/DDBJ databases">
        <authorList>
            <consortium name="ELIXIR-Norway"/>
        </authorList>
    </citation>
    <scope>NUCLEOTIDE SEQUENCE [LARGE SCALE GENOMIC DNA]</scope>
</reference>
<feature type="compositionally biased region" description="Basic and acidic residues" evidence="1">
    <location>
        <begin position="92"/>
        <end position="115"/>
    </location>
</feature>
<sequence length="314" mass="34538">MKMHRASALTPRIQDSLQGPISYKKLISNIMTQVADSKWGKEKPRKTSQKEAGLLKQQRKLASEQEMPRDKGGARRKTTQKGSSHAQCECTSEGHTRQRPTARKEKQLNPGDSDRAQPAARGGQTPLPVLPALHRTPPPRQQHKTSSARCSPDTYRHVLGSHSWAPALGQCAYTHELERRRVGKITGKAKRCRCVKTVFGTIFLRRRDGGHRRAASQALAAAEQDFPARARSRWSCWGIVRQSNLSCNSENAAASITGHRRNHVANGQEIPPNSPGSDKTLSGAAHSTLSLLLVKETPKSQTPTEAETVQHPAS</sequence>
<protein>
    <submittedName>
        <fullName evidence="2">Uncharacterized protein</fullName>
    </submittedName>
</protein>
<feature type="region of interest" description="Disordered" evidence="1">
    <location>
        <begin position="292"/>
        <end position="314"/>
    </location>
</feature>
<name>A0ABN8Y596_RANTA</name>
<feature type="compositionally biased region" description="Basic and acidic residues" evidence="1">
    <location>
        <begin position="61"/>
        <end position="73"/>
    </location>
</feature>